<dbReference type="Pfam" id="PF03370">
    <property type="entry name" value="CBM_21"/>
    <property type="match status" value="1"/>
</dbReference>
<dbReference type="InterPro" id="IPR050782">
    <property type="entry name" value="PP1_regulatory_subunit_3"/>
</dbReference>
<evidence type="ECO:0000259" key="3">
    <source>
        <dbReference type="PROSITE" id="PS51159"/>
    </source>
</evidence>
<dbReference type="KEGG" id="nss:113413074"/>
<keyword evidence="2" id="KW-1133">Transmembrane helix</keyword>
<proteinExistence type="predicted"/>
<keyword evidence="4" id="KW-1185">Reference proteome</keyword>
<evidence type="ECO:0000256" key="1">
    <source>
        <dbReference type="SAM" id="MobiDB-lite"/>
    </source>
</evidence>
<keyword evidence="2" id="KW-0812">Transmembrane</keyword>
<dbReference type="CTD" id="5506"/>
<dbReference type="InterPro" id="IPR038175">
    <property type="entry name" value="CBM21_dom_sf"/>
</dbReference>
<dbReference type="GO" id="GO:2001069">
    <property type="term" value="F:glycogen binding"/>
    <property type="evidence" value="ECO:0007669"/>
    <property type="project" value="TreeGrafter"/>
</dbReference>
<evidence type="ECO:0000256" key="2">
    <source>
        <dbReference type="SAM" id="Phobius"/>
    </source>
</evidence>
<feature type="compositionally biased region" description="Low complexity" evidence="1">
    <location>
        <begin position="335"/>
        <end position="345"/>
    </location>
</feature>
<dbReference type="GO" id="GO:0008157">
    <property type="term" value="F:protein phosphatase 1 binding"/>
    <property type="evidence" value="ECO:0007669"/>
    <property type="project" value="TreeGrafter"/>
</dbReference>
<feature type="region of interest" description="Disordered" evidence="1">
    <location>
        <begin position="27"/>
        <end position="61"/>
    </location>
</feature>
<dbReference type="CDD" id="cd22255">
    <property type="entry name" value="PBD_PPP1R3A"/>
    <property type="match status" value="1"/>
</dbReference>
<dbReference type="GeneID" id="113413074"/>
<dbReference type="GO" id="GO:0005979">
    <property type="term" value="P:regulation of glycogen biosynthetic process"/>
    <property type="evidence" value="ECO:0007669"/>
    <property type="project" value="TreeGrafter"/>
</dbReference>
<name>A0A6J1U8Q9_9SAUR</name>
<keyword evidence="2" id="KW-0472">Membrane</keyword>
<evidence type="ECO:0000313" key="5">
    <source>
        <dbReference type="RefSeq" id="XP_026524878.1"/>
    </source>
</evidence>
<dbReference type="AlphaFoldDB" id="A0A6J1U8Q9"/>
<reference evidence="5" key="1">
    <citation type="submission" date="2025-08" db="UniProtKB">
        <authorList>
            <consortium name="RefSeq"/>
        </authorList>
    </citation>
    <scope>IDENTIFICATION</scope>
</reference>
<accession>A0A6J1U8Q9</accession>
<dbReference type="InterPro" id="IPR005036">
    <property type="entry name" value="CBM21_dom"/>
</dbReference>
<dbReference type="Gene3D" id="2.60.40.2440">
    <property type="entry name" value="Carbohydrate binding type-21 domain"/>
    <property type="match status" value="1"/>
</dbReference>
<dbReference type="PANTHER" id="PTHR12307">
    <property type="entry name" value="PROTEIN PHOSPHATASE 1 REGULATORY SUBUNIT"/>
    <property type="match status" value="1"/>
</dbReference>
<dbReference type="Proteomes" id="UP000504612">
    <property type="component" value="Unplaced"/>
</dbReference>
<dbReference type="PROSITE" id="PS51159">
    <property type="entry name" value="CBM21"/>
    <property type="match status" value="1"/>
</dbReference>
<gene>
    <name evidence="5" type="primary">PPP1R3A</name>
</gene>
<feature type="region of interest" description="Disordered" evidence="1">
    <location>
        <begin position="333"/>
        <end position="353"/>
    </location>
</feature>
<organism evidence="4 5">
    <name type="scientific">Notechis scutatus</name>
    <name type="common">mainland tiger snake</name>
    <dbReference type="NCBI Taxonomy" id="8663"/>
    <lineage>
        <taxon>Eukaryota</taxon>
        <taxon>Metazoa</taxon>
        <taxon>Chordata</taxon>
        <taxon>Craniata</taxon>
        <taxon>Vertebrata</taxon>
        <taxon>Euteleostomi</taxon>
        <taxon>Lepidosauria</taxon>
        <taxon>Squamata</taxon>
        <taxon>Bifurcata</taxon>
        <taxon>Unidentata</taxon>
        <taxon>Episquamata</taxon>
        <taxon>Toxicofera</taxon>
        <taxon>Serpentes</taxon>
        <taxon>Colubroidea</taxon>
        <taxon>Elapidae</taxon>
        <taxon>Hydrophiinae</taxon>
        <taxon>Notechis</taxon>
    </lineage>
</organism>
<sequence length="1246" mass="142289">MESFEEPGHIGRENLLEVPTLSNCFSEEEDVKATHQHRFSPAPRRRNSDSSEETEAEIPSTTARKVSFADAFGFDLVSVKEFDSWDNPITQPSDDLEDEDVPVDEFYLTPLFLIPTTQEELLQTVRAHKICLEFVEFLPGVICMKGIIRVLNITFQKLVYVRMSLDNWLTYYDILAEYVPNSCDGETDQFLFKISLVPPYQKEGAKVEFCIRYETSVGIFWSNNNSKNYVLICHKKGTASSLDNNKLQEGVTNKHIKGCLKTTLNSKEETLTMADKDIWINSRISDIPQIVYSHLDNENKYRKENEEEKNDVCNEDDKENEKELELLLSHHFTRSRSSSMNERSSYATEPVRFPNELQQLGDKLESGLIRQPLPKSSSTEHSLQDKELQNNQTCSIGNNRQLLFPEKCSEVDLLNKTAQSLEGLNPNETYFSPDHWSEINKNQTAYIPDIVSSNCGMHQAYVQSEESKNVPRNKTKETLFIGEDNYNFKKARETVSLEDDEAGKLKENALKRKYNNIKTVQEQLKQEIPFQIPELDSENIRHEPEREKVESKNKLCLNRGLNSEAMANADVTENCLASFHSEDIVEEKRKSEYNDDKEKEIMLKIIENSPEKQISLTNRYRKHVLRDNYEINKLAKLPQREEVMTSSVPGEIKEQMSKSIGLPYLSDSGNSNNNKTESKSCIIDESNHDLKKEEIRIPEKLHNTLWESQSHIVSPVDENVFMQSILINTKKMSDSRNNLEKRKYNHNDNPENRNISEIEPCQSEPDTIILKDQSTWDRLMIQTGSGSENQLAERQSEANKRVQIKELTGVEAMGGINDNTRCLKVSPTDELFTCQDALRYEETSVTKHDNTEEAEAVTAAYIIKMTSESIPEKMSASEKAVIFKLPQETALSDRPTEKKEMVFDIHEGRNDGSHYPLCQCNREGVLCDTKFGVSASHINNVPTYETVHMEMISTHATNEMLAKAEHNSVNNSPSTEIFCPFSAEGKIVSEQGVHCEVSLNHSEHSSQGLHNKEVEEGSIWSSFSHIGPTTEPKTCHLDKNFVGSCYKNSSVISPKGFAGPQIAEVEEMSPPPTNASTEIAAQSGCNFNPKDETTHVITNITKLQEFLPSENREGNIGQFSHQTEFSPEKQIKPTILIRESTEEREETSLASEGLITEKKMNIIRHDKQAFFDHTGISSQKNEAYNSPTECLVLKHIAYKIFYFLLFIVFCVTLYHYDLIVCFAFYLFSLCWLYCDGRRNKNSIKKE</sequence>
<feature type="domain" description="CBM21" evidence="3">
    <location>
        <begin position="124"/>
        <end position="232"/>
    </location>
</feature>
<dbReference type="GO" id="GO:0000164">
    <property type="term" value="C:protein phosphatase type 1 complex"/>
    <property type="evidence" value="ECO:0007669"/>
    <property type="project" value="TreeGrafter"/>
</dbReference>
<dbReference type="PANTHER" id="PTHR12307:SF2">
    <property type="entry name" value="PROTEIN PHOSPHATASE 1 REGULATORY SUBUNIT 3A"/>
    <property type="match status" value="1"/>
</dbReference>
<feature type="transmembrane region" description="Helical" evidence="2">
    <location>
        <begin position="1201"/>
        <end position="1234"/>
    </location>
</feature>
<protein>
    <submittedName>
        <fullName evidence="5">Protein phosphatase 1 regulatory subunit 3A isoform X1</fullName>
    </submittedName>
</protein>
<dbReference type="RefSeq" id="XP_026524878.1">
    <property type="nucleotide sequence ID" value="XM_026669093.1"/>
</dbReference>
<evidence type="ECO:0000313" key="4">
    <source>
        <dbReference type="Proteomes" id="UP000504612"/>
    </source>
</evidence>